<dbReference type="PANTHER" id="PTHR23320:SF125">
    <property type="entry name" value="TRANSMEMBRANE PROTEIN 176L.1-RELATED"/>
    <property type="match status" value="1"/>
</dbReference>
<keyword evidence="4 6" id="KW-1133">Transmembrane helix</keyword>
<organism evidence="7 8">
    <name type="scientific">Coilia grayii</name>
    <name type="common">Gray's grenadier anchovy</name>
    <dbReference type="NCBI Taxonomy" id="363190"/>
    <lineage>
        <taxon>Eukaryota</taxon>
        <taxon>Metazoa</taxon>
        <taxon>Chordata</taxon>
        <taxon>Craniata</taxon>
        <taxon>Vertebrata</taxon>
        <taxon>Euteleostomi</taxon>
        <taxon>Actinopterygii</taxon>
        <taxon>Neopterygii</taxon>
        <taxon>Teleostei</taxon>
        <taxon>Clupei</taxon>
        <taxon>Clupeiformes</taxon>
        <taxon>Clupeoidei</taxon>
        <taxon>Engraulidae</taxon>
        <taxon>Coilinae</taxon>
        <taxon>Coilia</taxon>
    </lineage>
</organism>
<feature type="transmembrane region" description="Helical" evidence="6">
    <location>
        <begin position="116"/>
        <end position="141"/>
    </location>
</feature>
<evidence type="ECO:0000256" key="5">
    <source>
        <dbReference type="ARBA" id="ARBA00023136"/>
    </source>
</evidence>
<evidence type="ECO:0000256" key="2">
    <source>
        <dbReference type="ARBA" id="ARBA00009565"/>
    </source>
</evidence>
<accession>A0ABD1JB42</accession>
<evidence type="ECO:0000256" key="6">
    <source>
        <dbReference type="SAM" id="Phobius"/>
    </source>
</evidence>
<comment type="similarity">
    <text evidence="2">Belongs to the MS4A family.</text>
</comment>
<evidence type="ECO:0000256" key="4">
    <source>
        <dbReference type="ARBA" id="ARBA00022989"/>
    </source>
</evidence>
<dbReference type="InterPro" id="IPR030417">
    <property type="entry name" value="MS4A"/>
</dbReference>
<evidence type="ECO:0000313" key="7">
    <source>
        <dbReference type="EMBL" id="KAL2084395.1"/>
    </source>
</evidence>
<proteinExistence type="inferred from homology"/>
<sequence length="241" mass="25610">MSVTVTKTEGVTVLTVTSDGRSNCPLLCQILGSLCYSPVCSVSQRLKENLGGRQTALGAIQIMIGLLNIGMGAVIFATQNFSYSFLSDSSASFWLGSLFIVFGVMCILAEKFPSPCLVGITGMTNVISAALAVTAIVVYAVDIATSAWDPDYRCDDEYPVPTKLPPETEKNIAICKRNTAALQVLGIGMDIIMIIFAALQLCVAISACVLAFKAACKKETAQQDPELSEPLVHETLSNPTV</sequence>
<keyword evidence="8" id="KW-1185">Reference proteome</keyword>
<name>A0ABD1JB42_9TELE</name>
<dbReference type="EMBL" id="JBHFQA010000017">
    <property type="protein sequence ID" value="KAL2084395.1"/>
    <property type="molecule type" value="Genomic_DNA"/>
</dbReference>
<protein>
    <submittedName>
        <fullName evidence="7">Uncharacterized protein</fullName>
    </submittedName>
</protein>
<keyword evidence="5 6" id="KW-0472">Membrane</keyword>
<dbReference type="InterPro" id="IPR007237">
    <property type="entry name" value="CD20-like"/>
</dbReference>
<evidence type="ECO:0000256" key="3">
    <source>
        <dbReference type="ARBA" id="ARBA00022692"/>
    </source>
</evidence>
<comment type="subcellular location">
    <subcellularLocation>
        <location evidence="1">Membrane</location>
        <topology evidence="1">Multi-pass membrane protein</topology>
    </subcellularLocation>
</comment>
<reference evidence="7 8" key="1">
    <citation type="submission" date="2024-09" db="EMBL/GenBank/DDBJ databases">
        <title>A chromosome-level genome assembly of Gray's grenadier anchovy, Coilia grayii.</title>
        <authorList>
            <person name="Fu Z."/>
        </authorList>
    </citation>
    <scope>NUCLEOTIDE SEQUENCE [LARGE SCALE GENOMIC DNA]</scope>
    <source>
        <strain evidence="7">G4</strain>
        <tissue evidence="7">Muscle</tissue>
    </source>
</reference>
<comment type="caution">
    <text evidence="7">The sequence shown here is derived from an EMBL/GenBank/DDBJ whole genome shotgun (WGS) entry which is preliminary data.</text>
</comment>
<dbReference type="Pfam" id="PF04103">
    <property type="entry name" value="CD20"/>
    <property type="match status" value="1"/>
</dbReference>
<dbReference type="PANTHER" id="PTHR23320">
    <property type="entry name" value="MEMBRANE-SPANNING 4-DOMAINS SUBFAMILY A MS4A -RELATED"/>
    <property type="match status" value="1"/>
</dbReference>
<keyword evidence="3 6" id="KW-0812">Transmembrane</keyword>
<dbReference type="GO" id="GO:0016020">
    <property type="term" value="C:membrane"/>
    <property type="evidence" value="ECO:0007669"/>
    <property type="project" value="UniProtKB-SubCell"/>
</dbReference>
<feature type="transmembrane region" description="Helical" evidence="6">
    <location>
        <begin position="91"/>
        <end position="109"/>
    </location>
</feature>
<feature type="transmembrane region" description="Helical" evidence="6">
    <location>
        <begin position="191"/>
        <end position="212"/>
    </location>
</feature>
<dbReference type="AlphaFoldDB" id="A0ABD1JB42"/>
<feature type="transmembrane region" description="Helical" evidence="6">
    <location>
        <begin position="55"/>
        <end position="79"/>
    </location>
</feature>
<evidence type="ECO:0000313" key="8">
    <source>
        <dbReference type="Proteomes" id="UP001591681"/>
    </source>
</evidence>
<dbReference type="Proteomes" id="UP001591681">
    <property type="component" value="Unassembled WGS sequence"/>
</dbReference>
<gene>
    <name evidence="7" type="ORF">ACEWY4_019913</name>
</gene>
<evidence type="ECO:0000256" key="1">
    <source>
        <dbReference type="ARBA" id="ARBA00004141"/>
    </source>
</evidence>